<dbReference type="Pfam" id="PF22939">
    <property type="entry name" value="WHD_GPIID"/>
    <property type="match status" value="1"/>
</dbReference>
<keyword evidence="5" id="KW-1185">Reference proteome</keyword>
<dbReference type="Pfam" id="PF24883">
    <property type="entry name" value="NPHP3_N"/>
    <property type="match status" value="1"/>
</dbReference>
<evidence type="ECO:0000256" key="1">
    <source>
        <dbReference type="ARBA" id="ARBA00022737"/>
    </source>
</evidence>
<evidence type="ECO:0000259" key="3">
    <source>
        <dbReference type="Pfam" id="PF24883"/>
    </source>
</evidence>
<reference evidence="4" key="1">
    <citation type="journal article" date="2020" name="Stud. Mycol.">
        <title>101 Dothideomycetes genomes: a test case for predicting lifestyles and emergence of pathogens.</title>
        <authorList>
            <person name="Haridas S."/>
            <person name="Albert R."/>
            <person name="Binder M."/>
            <person name="Bloem J."/>
            <person name="Labutti K."/>
            <person name="Salamov A."/>
            <person name="Andreopoulos B."/>
            <person name="Baker S."/>
            <person name="Barry K."/>
            <person name="Bills G."/>
            <person name="Bluhm B."/>
            <person name="Cannon C."/>
            <person name="Castanera R."/>
            <person name="Culley D."/>
            <person name="Daum C."/>
            <person name="Ezra D."/>
            <person name="Gonzalez J."/>
            <person name="Henrissat B."/>
            <person name="Kuo A."/>
            <person name="Liang C."/>
            <person name="Lipzen A."/>
            <person name="Lutzoni F."/>
            <person name="Magnuson J."/>
            <person name="Mondo S."/>
            <person name="Nolan M."/>
            <person name="Ohm R."/>
            <person name="Pangilinan J."/>
            <person name="Park H.-J."/>
            <person name="Ramirez L."/>
            <person name="Alfaro M."/>
            <person name="Sun H."/>
            <person name="Tritt A."/>
            <person name="Yoshinaga Y."/>
            <person name="Zwiers L.-H."/>
            <person name="Turgeon B."/>
            <person name="Goodwin S."/>
            <person name="Spatafora J."/>
            <person name="Crous P."/>
            <person name="Grigoriev I."/>
        </authorList>
    </citation>
    <scope>NUCLEOTIDE SEQUENCE</scope>
    <source>
        <strain evidence="4">CBS 675.92</strain>
    </source>
</reference>
<feature type="domain" description="Nephrocystin 3-like N-terminal" evidence="3">
    <location>
        <begin position="187"/>
        <end position="351"/>
    </location>
</feature>
<dbReference type="SUPFAM" id="SSF48403">
    <property type="entry name" value="Ankyrin repeat"/>
    <property type="match status" value="1"/>
</dbReference>
<dbReference type="Proteomes" id="UP000800035">
    <property type="component" value="Unassembled WGS sequence"/>
</dbReference>
<organism evidence="4 5">
    <name type="scientific">Byssothecium circinans</name>
    <dbReference type="NCBI Taxonomy" id="147558"/>
    <lineage>
        <taxon>Eukaryota</taxon>
        <taxon>Fungi</taxon>
        <taxon>Dikarya</taxon>
        <taxon>Ascomycota</taxon>
        <taxon>Pezizomycotina</taxon>
        <taxon>Dothideomycetes</taxon>
        <taxon>Pleosporomycetidae</taxon>
        <taxon>Pleosporales</taxon>
        <taxon>Massarineae</taxon>
        <taxon>Massarinaceae</taxon>
        <taxon>Byssothecium</taxon>
    </lineage>
</organism>
<dbReference type="PANTHER" id="PTHR10039:SF15">
    <property type="entry name" value="NACHT DOMAIN-CONTAINING PROTEIN"/>
    <property type="match status" value="1"/>
</dbReference>
<sequence>MSFGVGVGDIITTVRLASEVRKSFAAAPAQYADIRQHTRTLSYLLLDLEEILPYCDFTNNRKLQVMHERSAKIPEDIDVKLSKYTSLESQAEGKRDALLKAWKKIMWDKKEIEEYRDRLKASVGEFTAMLQNVNIAAMFEVKVGVERLNQREDDREQSKKREQILDWFSTIDHASQQQDVLIRRQAGTGTWLLESDEFVQWFDLAGSTMVCPGMAGAGKTVVSAIAVDHLQQRFQNDANVGLAYLYFNYKNGQEHTHETVLRSLLRQLLGNDEVLIPEASTLYEQKKNARPSTTELHTVLKATILKFSRVFIVLDALDENYASDAARLKRLVQDLLRLQQSCKFSLLATTRDISDITLLFEGCIRKDIRAHEEDVKAYIESRMVELYKGLLSKYPEIENLVRSEVPKATDGMFLLARLHMDSLKDHRTIAKLRDALKNLPKGDNEVNDAYDLAMERIDTQGEGARDLARNILMWVVHAKRPLSVRELQDALAIEPGTSSLDEERRPEPEDLDSLCAGLITVDQNSQIVRLVHYTTLEYFHKRDHFPDAEAHITKASLAYLSFTEVDKVLQGLHVIGGLQYKAWIEAMDHFGLLSYVILEWGCHASGSEETDDIVLDFLMEPGGRLWSHPKHWEWRYIPGVHLAAHFGLSRILRRLILIEDVQLGMEHLKRPPESPLFYAVRNNQVRAVKCLLNECLVGPNERFHTWSTRAIGVAIDLDRFEIIDEILNCEKSQTTFRTPTRGFTPLMRAASKKDVRMTQFVVDALHRNRLFDVHREGILPGVPENITHFQVANIMFDKETVELRQNPECKTALRVAAKMSDEETVQLLLKYEDFKSDVSRLNVSKAATIAAERGHFPIFQLLFPHYGYTLQHGLRNGHTLLAWAAKGGCCQTIELLLARYRDLHLQIDTNEAETALTWAVQSNNPGAVDLVFTSTFPGPDLHPSLDHCFELACLALKVETAKYEVFDHLISKYKINFQFEERHYNQLFRIVATHQRGRISRISTRPERELIARLMVEWRAVPDESTIEEVDRLAAGERYHRDHPNFFLAFQEELLRLYEMVLEKNAPNRKVMAMKETESDVSPSI</sequence>
<name>A0A6A5TWV5_9PLEO</name>
<protein>
    <submittedName>
        <fullName evidence="4">Uncharacterized protein</fullName>
    </submittedName>
</protein>
<dbReference type="Pfam" id="PF12796">
    <property type="entry name" value="Ank_2"/>
    <property type="match status" value="1"/>
</dbReference>
<dbReference type="EMBL" id="ML976992">
    <property type="protein sequence ID" value="KAF1956199.1"/>
    <property type="molecule type" value="Genomic_DNA"/>
</dbReference>
<dbReference type="InterPro" id="IPR056884">
    <property type="entry name" value="NPHP3-like_N"/>
</dbReference>
<dbReference type="SUPFAM" id="SSF52540">
    <property type="entry name" value="P-loop containing nucleoside triphosphate hydrolases"/>
    <property type="match status" value="1"/>
</dbReference>
<dbReference type="InterPro" id="IPR027417">
    <property type="entry name" value="P-loop_NTPase"/>
</dbReference>
<keyword evidence="1" id="KW-0677">Repeat</keyword>
<accession>A0A6A5TWV5</accession>
<evidence type="ECO:0000313" key="5">
    <source>
        <dbReference type="Proteomes" id="UP000800035"/>
    </source>
</evidence>
<dbReference type="InterPro" id="IPR054471">
    <property type="entry name" value="GPIID_WHD"/>
</dbReference>
<dbReference type="InterPro" id="IPR002110">
    <property type="entry name" value="Ankyrin_rpt"/>
</dbReference>
<evidence type="ECO:0000313" key="4">
    <source>
        <dbReference type="EMBL" id="KAF1956199.1"/>
    </source>
</evidence>
<dbReference type="PANTHER" id="PTHR10039">
    <property type="entry name" value="AMELOGENIN"/>
    <property type="match status" value="1"/>
</dbReference>
<dbReference type="InterPro" id="IPR036770">
    <property type="entry name" value="Ankyrin_rpt-contain_sf"/>
</dbReference>
<dbReference type="OrthoDB" id="195446at2759"/>
<dbReference type="AlphaFoldDB" id="A0A6A5TWV5"/>
<evidence type="ECO:0000259" key="2">
    <source>
        <dbReference type="Pfam" id="PF22939"/>
    </source>
</evidence>
<dbReference type="Gene3D" id="1.25.40.20">
    <property type="entry name" value="Ankyrin repeat-containing domain"/>
    <property type="match status" value="1"/>
</dbReference>
<dbReference type="Gene3D" id="3.40.50.300">
    <property type="entry name" value="P-loop containing nucleotide triphosphate hydrolases"/>
    <property type="match status" value="1"/>
</dbReference>
<dbReference type="SMART" id="SM00248">
    <property type="entry name" value="ANK"/>
    <property type="match status" value="5"/>
</dbReference>
<proteinExistence type="predicted"/>
<gene>
    <name evidence="4" type="ORF">CC80DRAFT_472913</name>
</gene>
<feature type="domain" description="GPI inositol-deacylase winged helix" evidence="2">
    <location>
        <begin position="459"/>
        <end position="542"/>
    </location>
</feature>